<evidence type="ECO:0000256" key="1">
    <source>
        <dbReference type="SAM" id="Phobius"/>
    </source>
</evidence>
<feature type="transmembrane region" description="Helical" evidence="1">
    <location>
        <begin position="199"/>
        <end position="221"/>
    </location>
</feature>
<feature type="transmembrane region" description="Helical" evidence="1">
    <location>
        <begin position="174"/>
        <end position="193"/>
    </location>
</feature>
<dbReference type="AlphaFoldDB" id="A0A397SVM7"/>
<proteinExistence type="predicted"/>
<keyword evidence="1" id="KW-0472">Membrane</keyword>
<feature type="non-terminal residue" evidence="2">
    <location>
        <position position="339"/>
    </location>
</feature>
<reference evidence="2 3" key="1">
    <citation type="submission" date="2018-06" db="EMBL/GenBank/DDBJ databases">
        <title>Comparative genomics reveals the genomic features of Rhizophagus irregularis, R. cerebriforme, R. diaphanum and Gigaspora rosea, and their symbiotic lifestyle signature.</title>
        <authorList>
            <person name="Morin E."/>
            <person name="San Clemente H."/>
            <person name="Chen E.C.H."/>
            <person name="De La Providencia I."/>
            <person name="Hainaut M."/>
            <person name="Kuo A."/>
            <person name="Kohler A."/>
            <person name="Murat C."/>
            <person name="Tang N."/>
            <person name="Roy S."/>
            <person name="Loubradou J."/>
            <person name="Henrissat B."/>
            <person name="Grigoriev I.V."/>
            <person name="Corradi N."/>
            <person name="Roux C."/>
            <person name="Martin F.M."/>
        </authorList>
    </citation>
    <scope>NUCLEOTIDE SEQUENCE [LARGE SCALE GENOMIC DNA]</scope>
    <source>
        <strain evidence="2 3">DAOM 227022</strain>
    </source>
</reference>
<evidence type="ECO:0000313" key="3">
    <source>
        <dbReference type="Proteomes" id="UP000265703"/>
    </source>
</evidence>
<protein>
    <submittedName>
        <fullName evidence="2">Uncharacterized protein</fullName>
    </submittedName>
</protein>
<name>A0A397SVM7_9GLOM</name>
<keyword evidence="1" id="KW-0812">Transmembrane</keyword>
<keyword evidence="3" id="KW-1185">Reference proteome</keyword>
<dbReference type="SUPFAM" id="SSF58100">
    <property type="entry name" value="Bacterial hemolysins"/>
    <property type="match status" value="1"/>
</dbReference>
<dbReference type="OrthoDB" id="2397459at2759"/>
<evidence type="ECO:0000313" key="2">
    <source>
        <dbReference type="EMBL" id="RIA88686.1"/>
    </source>
</evidence>
<accession>A0A397SVM7</accession>
<dbReference type="Proteomes" id="UP000265703">
    <property type="component" value="Unassembled WGS sequence"/>
</dbReference>
<dbReference type="EMBL" id="QKYT01000252">
    <property type="protein sequence ID" value="RIA88686.1"/>
    <property type="molecule type" value="Genomic_DNA"/>
</dbReference>
<organism evidence="2 3">
    <name type="scientific">Glomus cerebriforme</name>
    <dbReference type="NCBI Taxonomy" id="658196"/>
    <lineage>
        <taxon>Eukaryota</taxon>
        <taxon>Fungi</taxon>
        <taxon>Fungi incertae sedis</taxon>
        <taxon>Mucoromycota</taxon>
        <taxon>Glomeromycotina</taxon>
        <taxon>Glomeromycetes</taxon>
        <taxon>Glomerales</taxon>
        <taxon>Glomeraceae</taxon>
        <taxon>Glomus</taxon>
    </lineage>
</organism>
<sequence>MVTENVPVLAPKTLINVNDFRNPPIPDTDGFEQAVRNVLEHLDQCSNENIRNTFLNSKIKELIEQARICNELTLDSIKDSRSMAAYASDFKDYIEILQEEDVSGEDFIEAMKSQYQAAMSNKNNSARLTKSYCDILAAVKNVCNDLEEFNGSNAIEKVLEKDAKDARKESTNHMFAAIGTGVGTGLAIAAAPFTGGASLAVIGALGVGSAGAMIGTSITCVQFSDKAKATELELKRIEETKTHIRIAMAGLVTIVDKFSSFDEFFQKEAEDINKIIGKYEHDVQNITFRMSRMKSTAMKKQWSRIQQLYDSYVDSIKPMLSERRNSNVDLINGEIIFEH</sequence>
<dbReference type="Gene3D" id="1.20.1170.10">
    <property type="match status" value="1"/>
</dbReference>
<keyword evidence="1" id="KW-1133">Transmembrane helix</keyword>
<comment type="caution">
    <text evidence="2">The sequence shown here is derived from an EMBL/GenBank/DDBJ whole genome shotgun (WGS) entry which is preliminary data.</text>
</comment>
<gene>
    <name evidence="2" type="ORF">C1645_774339</name>
</gene>